<dbReference type="GO" id="GO:1904680">
    <property type="term" value="F:peptide transmembrane transporter activity"/>
    <property type="evidence" value="ECO:0007669"/>
    <property type="project" value="TreeGrafter"/>
</dbReference>
<reference evidence="7" key="1">
    <citation type="submission" date="2020-11" db="EMBL/GenBank/DDBJ databases">
        <title>Sequencing the genomes of 1000 actinobacteria strains.</title>
        <authorList>
            <person name="Klenk H.-P."/>
        </authorList>
    </citation>
    <scope>NUCLEOTIDE SEQUENCE</scope>
    <source>
        <strain evidence="7">DSM 43175</strain>
    </source>
</reference>
<dbReference type="PANTHER" id="PTHR30290:SF10">
    <property type="entry name" value="PERIPLASMIC OLIGOPEPTIDE-BINDING PROTEIN-RELATED"/>
    <property type="match status" value="1"/>
</dbReference>
<dbReference type="GO" id="GO:0015833">
    <property type="term" value="P:peptide transport"/>
    <property type="evidence" value="ECO:0007669"/>
    <property type="project" value="TreeGrafter"/>
</dbReference>
<dbReference type="GO" id="GO:0042597">
    <property type="term" value="C:periplasmic space"/>
    <property type="evidence" value="ECO:0007669"/>
    <property type="project" value="UniProtKB-ARBA"/>
</dbReference>
<evidence type="ECO:0000256" key="2">
    <source>
        <dbReference type="ARBA" id="ARBA00005695"/>
    </source>
</evidence>
<dbReference type="InterPro" id="IPR000914">
    <property type="entry name" value="SBP_5_dom"/>
</dbReference>
<dbReference type="InterPro" id="IPR030678">
    <property type="entry name" value="Peptide/Ni-bd"/>
</dbReference>
<evidence type="ECO:0000256" key="1">
    <source>
        <dbReference type="ARBA" id="ARBA00004196"/>
    </source>
</evidence>
<protein>
    <submittedName>
        <fullName evidence="7">Peptide/nickel transport system substrate-binding protein</fullName>
    </submittedName>
</protein>
<evidence type="ECO:0000256" key="5">
    <source>
        <dbReference type="SAM" id="MobiDB-lite"/>
    </source>
</evidence>
<dbReference type="PIRSF" id="PIRSF002741">
    <property type="entry name" value="MppA"/>
    <property type="match status" value="1"/>
</dbReference>
<dbReference type="Pfam" id="PF00496">
    <property type="entry name" value="SBP_bac_5"/>
    <property type="match status" value="1"/>
</dbReference>
<comment type="caution">
    <text evidence="7">The sequence shown here is derived from an EMBL/GenBank/DDBJ whole genome shotgun (WGS) entry which is preliminary data.</text>
</comment>
<organism evidence="7 8">
    <name type="scientific">Actinomadura viridis</name>
    <dbReference type="NCBI Taxonomy" id="58110"/>
    <lineage>
        <taxon>Bacteria</taxon>
        <taxon>Bacillati</taxon>
        <taxon>Actinomycetota</taxon>
        <taxon>Actinomycetes</taxon>
        <taxon>Streptosporangiales</taxon>
        <taxon>Thermomonosporaceae</taxon>
        <taxon>Actinomadura</taxon>
    </lineage>
</organism>
<dbReference type="GO" id="GO:0043190">
    <property type="term" value="C:ATP-binding cassette (ABC) transporter complex"/>
    <property type="evidence" value="ECO:0007669"/>
    <property type="project" value="InterPro"/>
</dbReference>
<keyword evidence="3" id="KW-0813">Transport</keyword>
<dbReference type="InterPro" id="IPR039424">
    <property type="entry name" value="SBP_5"/>
</dbReference>
<keyword evidence="8" id="KW-1185">Reference proteome</keyword>
<evidence type="ECO:0000313" key="7">
    <source>
        <dbReference type="EMBL" id="MBG6088836.1"/>
    </source>
</evidence>
<dbReference type="Proteomes" id="UP000614047">
    <property type="component" value="Unassembled WGS sequence"/>
</dbReference>
<dbReference type="EMBL" id="JADOUA010000001">
    <property type="protein sequence ID" value="MBG6088836.1"/>
    <property type="molecule type" value="Genomic_DNA"/>
</dbReference>
<dbReference type="RefSeq" id="WP_197011512.1">
    <property type="nucleotide sequence ID" value="NZ_BAABES010000005.1"/>
</dbReference>
<keyword evidence="4" id="KW-0732">Signal</keyword>
<name>A0A931GMU4_9ACTN</name>
<dbReference type="Gene3D" id="3.10.105.10">
    <property type="entry name" value="Dipeptide-binding Protein, Domain 3"/>
    <property type="match status" value="1"/>
</dbReference>
<accession>A0A931GMU4</accession>
<feature type="region of interest" description="Disordered" evidence="5">
    <location>
        <begin position="1"/>
        <end position="20"/>
    </location>
</feature>
<gene>
    <name evidence="7" type="ORF">IW256_002949</name>
</gene>
<sequence>MQRSETAPFAPGRVRRTGRWQRARRGVAVAAAVAAGVAGCGGGGTGGGQARTTLTIATPGFPPSLDPATGANENSDHFNLAYDPLIVQAPDGSFTPGLAERWSYGPRNESFTITLRSGVRFSDGTPLDAEAVKQWIDHALTLPGGRATTYLKSLRSVDVDDPRTVRLNFSRPTPLLELTFSQILGMGLIGSPAAVKSGTLSTMTAGTGPYMLDPSATVARDHYTYVPNPHHYDKARVRWKKIVIKTMASPTAALQALRTGQVQVAKDQPVASLDPARKAGLKHVEPLTLLLGLSLMDRDGKVARPLADVRVRQAINHAIDRKALAAVVGAGHGRATAQMAAPGDDSYDEALDRNYPYDVAKAKGLLAEAGYGGGFELRTVSVAAVGQDRLAQALAGQLEKVGIRLKLDVKANVSDYMKDLSSGTYPAGTLSFGRLPAAILYQMLWGPDAALFNPYKTSNERLAALNRELAAASSEKVPGIARRMQAETVAQAWFAPVVATPLVVLHRSEVTGVDATPERNVINAAEIRPAS</sequence>
<feature type="domain" description="Solute-binding protein family 5" evidence="6">
    <location>
        <begin position="94"/>
        <end position="431"/>
    </location>
</feature>
<dbReference type="GO" id="GO:0030313">
    <property type="term" value="C:cell envelope"/>
    <property type="evidence" value="ECO:0007669"/>
    <property type="project" value="UniProtKB-SubCell"/>
</dbReference>
<evidence type="ECO:0000259" key="6">
    <source>
        <dbReference type="Pfam" id="PF00496"/>
    </source>
</evidence>
<comment type="subcellular location">
    <subcellularLocation>
        <location evidence="1">Cell envelope</location>
    </subcellularLocation>
</comment>
<evidence type="ECO:0000256" key="3">
    <source>
        <dbReference type="ARBA" id="ARBA00022448"/>
    </source>
</evidence>
<evidence type="ECO:0000313" key="8">
    <source>
        <dbReference type="Proteomes" id="UP000614047"/>
    </source>
</evidence>
<dbReference type="SUPFAM" id="SSF53850">
    <property type="entry name" value="Periplasmic binding protein-like II"/>
    <property type="match status" value="1"/>
</dbReference>
<proteinExistence type="inferred from homology"/>
<dbReference type="Gene3D" id="3.40.190.10">
    <property type="entry name" value="Periplasmic binding protein-like II"/>
    <property type="match status" value="1"/>
</dbReference>
<dbReference type="AlphaFoldDB" id="A0A931GMU4"/>
<evidence type="ECO:0000256" key="4">
    <source>
        <dbReference type="ARBA" id="ARBA00022729"/>
    </source>
</evidence>
<comment type="similarity">
    <text evidence="2">Belongs to the bacterial solute-binding protein 5 family.</text>
</comment>
<dbReference type="PANTHER" id="PTHR30290">
    <property type="entry name" value="PERIPLASMIC BINDING COMPONENT OF ABC TRANSPORTER"/>
    <property type="match status" value="1"/>
</dbReference>